<dbReference type="InterPro" id="IPR039121">
    <property type="entry name" value="NUDT19"/>
</dbReference>
<dbReference type="PANTHER" id="PTHR12318:SF0">
    <property type="entry name" value="ACYL-COENZYME A DIPHOSPHATASE NUDT19"/>
    <property type="match status" value="1"/>
</dbReference>
<evidence type="ECO:0000256" key="3">
    <source>
        <dbReference type="ARBA" id="ARBA00022723"/>
    </source>
</evidence>
<dbReference type="Gene3D" id="3.90.79.10">
    <property type="entry name" value="Nucleoside Triphosphate Pyrophosphohydrolase"/>
    <property type="match status" value="1"/>
</dbReference>
<dbReference type="InterPro" id="IPR015797">
    <property type="entry name" value="NUDIX_hydrolase-like_dom_sf"/>
</dbReference>
<keyword evidence="10" id="KW-1185">Reference proteome</keyword>
<dbReference type="CDD" id="cd18870">
    <property type="entry name" value="NUDIX_AcylCoAdiphos_Nudt19"/>
    <property type="match status" value="1"/>
</dbReference>
<keyword evidence="6" id="KW-0464">Manganese</keyword>
<dbReference type="SUPFAM" id="SSF55811">
    <property type="entry name" value="Nudix"/>
    <property type="match status" value="1"/>
</dbReference>
<protein>
    <submittedName>
        <fullName evidence="9">NUDIX domain-containing protein</fullName>
    </submittedName>
</protein>
<reference evidence="9 10" key="1">
    <citation type="journal article" date="2019" name="Int. J. Syst. Evol. Microbiol.">
        <title>The Global Catalogue of Microorganisms (GCM) 10K type strain sequencing project: providing services to taxonomists for standard genome sequencing and annotation.</title>
        <authorList>
            <consortium name="The Broad Institute Genomics Platform"/>
            <consortium name="The Broad Institute Genome Sequencing Center for Infectious Disease"/>
            <person name="Wu L."/>
            <person name="Ma J."/>
        </authorList>
    </citation>
    <scope>NUCLEOTIDE SEQUENCE [LARGE SCALE GENOMIC DNA]</scope>
    <source>
        <strain evidence="9 10">JCM 15749</strain>
    </source>
</reference>
<evidence type="ECO:0000256" key="4">
    <source>
        <dbReference type="ARBA" id="ARBA00022801"/>
    </source>
</evidence>
<organism evidence="9 10">
    <name type="scientific">Aeromicrobium halocynthiae</name>
    <dbReference type="NCBI Taxonomy" id="560557"/>
    <lineage>
        <taxon>Bacteria</taxon>
        <taxon>Bacillati</taxon>
        <taxon>Actinomycetota</taxon>
        <taxon>Actinomycetes</taxon>
        <taxon>Propionibacteriales</taxon>
        <taxon>Nocardioidaceae</taxon>
        <taxon>Aeromicrobium</taxon>
    </lineage>
</organism>
<evidence type="ECO:0000256" key="7">
    <source>
        <dbReference type="SAM" id="MobiDB-lite"/>
    </source>
</evidence>
<name>A0ABN2W322_9ACTN</name>
<evidence type="ECO:0000256" key="1">
    <source>
        <dbReference type="ARBA" id="ARBA00001936"/>
    </source>
</evidence>
<comment type="cofactor">
    <cofactor evidence="2">
        <name>Mg(2+)</name>
        <dbReference type="ChEBI" id="CHEBI:18420"/>
    </cofactor>
</comment>
<dbReference type="Proteomes" id="UP001501480">
    <property type="component" value="Unassembled WGS sequence"/>
</dbReference>
<dbReference type="EMBL" id="BAAAPY010000008">
    <property type="protein sequence ID" value="GAA2081209.1"/>
    <property type="molecule type" value="Genomic_DNA"/>
</dbReference>
<evidence type="ECO:0000313" key="10">
    <source>
        <dbReference type="Proteomes" id="UP001501480"/>
    </source>
</evidence>
<dbReference type="PANTHER" id="PTHR12318">
    <property type="entry name" value="TESTOSTERONE-REGULATED PROTEIN RP2"/>
    <property type="match status" value="1"/>
</dbReference>
<comment type="cofactor">
    <cofactor evidence="1">
        <name>Mn(2+)</name>
        <dbReference type="ChEBI" id="CHEBI:29035"/>
    </cofactor>
</comment>
<comment type="caution">
    <text evidence="9">The sequence shown here is derived from an EMBL/GenBank/DDBJ whole genome shotgun (WGS) entry which is preliminary data.</text>
</comment>
<keyword evidence="3" id="KW-0479">Metal-binding</keyword>
<evidence type="ECO:0000256" key="5">
    <source>
        <dbReference type="ARBA" id="ARBA00022842"/>
    </source>
</evidence>
<evidence type="ECO:0000256" key="2">
    <source>
        <dbReference type="ARBA" id="ARBA00001946"/>
    </source>
</evidence>
<dbReference type="RefSeq" id="WP_344328377.1">
    <property type="nucleotide sequence ID" value="NZ_BAAAPY010000008.1"/>
</dbReference>
<gene>
    <name evidence="9" type="ORF">GCM10009821_22250</name>
</gene>
<evidence type="ECO:0000313" key="9">
    <source>
        <dbReference type="EMBL" id="GAA2081209.1"/>
    </source>
</evidence>
<feature type="region of interest" description="Disordered" evidence="7">
    <location>
        <begin position="1"/>
        <end position="21"/>
    </location>
</feature>
<evidence type="ECO:0000259" key="8">
    <source>
        <dbReference type="PROSITE" id="PS51462"/>
    </source>
</evidence>
<evidence type="ECO:0000256" key="6">
    <source>
        <dbReference type="ARBA" id="ARBA00023211"/>
    </source>
</evidence>
<dbReference type="PROSITE" id="PS51462">
    <property type="entry name" value="NUDIX"/>
    <property type="match status" value="1"/>
</dbReference>
<keyword evidence="5" id="KW-0460">Magnesium</keyword>
<proteinExistence type="predicted"/>
<sequence length="270" mass="28851">MRIPVPPSLAESAAARSGSPVTPRDAATIALVRPGAAGPQTYLLRRQPRMAFAAGQYVFPGGAVQESDADEIGWVGPDAATWAHRLGCTPEMARALVVAAVRETFEESGILLAGPDAHAVASDVSQPWAQDARLALEAGALSLADLLAERGLVLRADLLSAWAHWITPAFEPKRYDTRFFVAVAPEGQRVGSLPGEADRAHWVGLADAVQAVEEGRAAMLPPTLVTCRELATVEVHRLHDVAADRVIEPIEPRLVEVDGELFLENPIEET</sequence>
<feature type="domain" description="Nudix hydrolase" evidence="8">
    <location>
        <begin position="22"/>
        <end position="225"/>
    </location>
</feature>
<keyword evidence="4" id="KW-0378">Hydrolase</keyword>
<accession>A0ABN2W322</accession>
<dbReference type="InterPro" id="IPR000086">
    <property type="entry name" value="NUDIX_hydrolase_dom"/>
</dbReference>